<evidence type="ECO:0000259" key="3">
    <source>
        <dbReference type="PROSITE" id="PS50006"/>
    </source>
</evidence>
<evidence type="ECO:0000313" key="5">
    <source>
        <dbReference type="Proteomes" id="UP001409585"/>
    </source>
</evidence>
<keyword evidence="2" id="KW-1133">Transmembrane helix</keyword>
<feature type="region of interest" description="Disordered" evidence="1">
    <location>
        <begin position="254"/>
        <end position="293"/>
    </location>
</feature>
<comment type="caution">
    <text evidence="4">The sequence shown here is derived from an EMBL/GenBank/DDBJ whole genome shotgun (WGS) entry which is preliminary data.</text>
</comment>
<keyword evidence="2" id="KW-0812">Transmembrane</keyword>
<dbReference type="InterPro" id="IPR008984">
    <property type="entry name" value="SMAD_FHA_dom_sf"/>
</dbReference>
<dbReference type="SMART" id="SM00240">
    <property type="entry name" value="FHA"/>
    <property type="match status" value="2"/>
</dbReference>
<organism evidence="4 5">
    <name type="scientific">Halioxenophilus aromaticivorans</name>
    <dbReference type="NCBI Taxonomy" id="1306992"/>
    <lineage>
        <taxon>Bacteria</taxon>
        <taxon>Pseudomonadati</taxon>
        <taxon>Pseudomonadota</taxon>
        <taxon>Gammaproteobacteria</taxon>
        <taxon>Alteromonadales</taxon>
        <taxon>Alteromonadaceae</taxon>
        <taxon>Halioxenophilus</taxon>
    </lineage>
</organism>
<feature type="transmembrane region" description="Helical" evidence="2">
    <location>
        <begin position="353"/>
        <end position="372"/>
    </location>
</feature>
<proteinExistence type="predicted"/>
<evidence type="ECO:0000313" key="4">
    <source>
        <dbReference type="EMBL" id="GAA4931860.1"/>
    </source>
</evidence>
<sequence length="373" mass="41069">MLKLRISGDANNESIWLVEPKISVGRAASNNLVLSDPEVDDCHIEIFAKGEELIIHRRSDARTLVNGDRLGVKARLVANDKVQIGNTTLEVVDPKLPRGVRPERPEASEAQRADYNIAQSLVMPGEGWQLKSSHAGLTRSSYDISDGMTIGRAKDCDIVILLAHLSRRHAQFRIVGNNRLEITDLNSSNGTYVNGEQITTVILNDGDEVKFDTLPFTVVGPADDLDKTMVRAFSAEELQAQMANHMQKQAAMQKKEAMQRQESMYKPEPVIEDEPEPASEEPTAPAVSDSAQEALQRDIAKELAESEAQEDVMGGNAITDDFELDDQPYEPMFTNSSRKRRYDTAGDDSCGSVVAIGVISTVLLIGTIGWLFF</sequence>
<dbReference type="RefSeq" id="WP_345416591.1">
    <property type="nucleotide sequence ID" value="NZ_AP031496.1"/>
</dbReference>
<dbReference type="Pfam" id="PF16697">
    <property type="entry name" value="Yop-YscD_cpl"/>
    <property type="match status" value="1"/>
</dbReference>
<dbReference type="Pfam" id="PF00498">
    <property type="entry name" value="FHA"/>
    <property type="match status" value="1"/>
</dbReference>
<feature type="compositionally biased region" description="Basic and acidic residues" evidence="1">
    <location>
        <begin position="254"/>
        <end position="265"/>
    </location>
</feature>
<name>A0AAV3TXS2_9ALTE</name>
<reference evidence="5" key="1">
    <citation type="journal article" date="2019" name="Int. J. Syst. Evol. Microbiol.">
        <title>The Global Catalogue of Microorganisms (GCM) 10K type strain sequencing project: providing services to taxonomists for standard genome sequencing and annotation.</title>
        <authorList>
            <consortium name="The Broad Institute Genomics Platform"/>
            <consortium name="The Broad Institute Genome Sequencing Center for Infectious Disease"/>
            <person name="Wu L."/>
            <person name="Ma J."/>
        </authorList>
    </citation>
    <scope>NUCLEOTIDE SEQUENCE [LARGE SCALE GENOMIC DNA]</scope>
    <source>
        <strain evidence="5">JCM 19134</strain>
    </source>
</reference>
<dbReference type="InterPro" id="IPR032030">
    <property type="entry name" value="YscD_cytoplasmic_dom"/>
</dbReference>
<keyword evidence="2" id="KW-0472">Membrane</keyword>
<dbReference type="EMBL" id="BAABLX010000004">
    <property type="protein sequence ID" value="GAA4931860.1"/>
    <property type="molecule type" value="Genomic_DNA"/>
</dbReference>
<protein>
    <recommendedName>
        <fullName evidence="3">FHA domain-containing protein</fullName>
    </recommendedName>
</protein>
<dbReference type="AlphaFoldDB" id="A0AAV3TXS2"/>
<dbReference type="InterPro" id="IPR000253">
    <property type="entry name" value="FHA_dom"/>
</dbReference>
<feature type="compositionally biased region" description="Acidic residues" evidence="1">
    <location>
        <begin position="270"/>
        <end position="279"/>
    </location>
</feature>
<dbReference type="InterPro" id="IPR050923">
    <property type="entry name" value="Cell_Proc_Reg/RNA_Proc"/>
</dbReference>
<dbReference type="CDD" id="cd00060">
    <property type="entry name" value="FHA"/>
    <property type="match status" value="2"/>
</dbReference>
<dbReference type="PANTHER" id="PTHR23308">
    <property type="entry name" value="NUCLEAR INHIBITOR OF PROTEIN PHOSPHATASE-1"/>
    <property type="match status" value="1"/>
</dbReference>
<dbReference type="PROSITE" id="PS50006">
    <property type="entry name" value="FHA_DOMAIN"/>
    <property type="match status" value="2"/>
</dbReference>
<gene>
    <name evidence="4" type="ORF">GCM10025791_05180</name>
</gene>
<feature type="region of interest" description="Disordered" evidence="1">
    <location>
        <begin position="318"/>
        <end position="346"/>
    </location>
</feature>
<dbReference type="SUPFAM" id="SSF49879">
    <property type="entry name" value="SMAD/FHA domain"/>
    <property type="match status" value="2"/>
</dbReference>
<keyword evidence="5" id="KW-1185">Reference proteome</keyword>
<feature type="domain" description="FHA" evidence="3">
    <location>
        <begin position="22"/>
        <end position="70"/>
    </location>
</feature>
<evidence type="ECO:0000256" key="1">
    <source>
        <dbReference type="SAM" id="MobiDB-lite"/>
    </source>
</evidence>
<dbReference type="Proteomes" id="UP001409585">
    <property type="component" value="Unassembled WGS sequence"/>
</dbReference>
<dbReference type="Gene3D" id="2.60.200.20">
    <property type="match status" value="2"/>
</dbReference>
<evidence type="ECO:0000256" key="2">
    <source>
        <dbReference type="SAM" id="Phobius"/>
    </source>
</evidence>
<accession>A0AAV3TXS2</accession>
<feature type="domain" description="FHA" evidence="3">
    <location>
        <begin position="148"/>
        <end position="198"/>
    </location>
</feature>